<keyword evidence="4 6" id="KW-0274">FAD</keyword>
<organism evidence="8 9">
    <name type="scientific">Imshaugia aleurites</name>
    <dbReference type="NCBI Taxonomy" id="172621"/>
    <lineage>
        <taxon>Eukaryota</taxon>
        <taxon>Fungi</taxon>
        <taxon>Dikarya</taxon>
        <taxon>Ascomycota</taxon>
        <taxon>Pezizomycotina</taxon>
        <taxon>Lecanoromycetes</taxon>
        <taxon>OSLEUM clade</taxon>
        <taxon>Lecanoromycetidae</taxon>
        <taxon>Lecanorales</taxon>
        <taxon>Lecanorineae</taxon>
        <taxon>Parmeliaceae</taxon>
        <taxon>Imshaugia</taxon>
    </lineage>
</organism>
<dbReference type="GO" id="GO:0005737">
    <property type="term" value="C:cytoplasm"/>
    <property type="evidence" value="ECO:0007669"/>
    <property type="project" value="TreeGrafter"/>
</dbReference>
<dbReference type="Proteomes" id="UP000664534">
    <property type="component" value="Unassembled WGS sequence"/>
</dbReference>
<dbReference type="PANTHER" id="PTHR11530:SF11">
    <property type="entry name" value="D-ASPARTATE OXIDASE"/>
    <property type="match status" value="1"/>
</dbReference>
<dbReference type="AlphaFoldDB" id="A0A8H3EYN3"/>
<feature type="binding site" evidence="6">
    <location>
        <begin position="51"/>
        <end position="52"/>
    </location>
    <ligand>
        <name>FAD</name>
        <dbReference type="ChEBI" id="CHEBI:57692"/>
    </ligand>
</feature>
<comment type="similarity">
    <text evidence="2">Belongs to the DAMOX/DASOX family.</text>
</comment>
<evidence type="ECO:0000256" key="2">
    <source>
        <dbReference type="ARBA" id="ARBA00006730"/>
    </source>
</evidence>
<dbReference type="GO" id="GO:0019478">
    <property type="term" value="P:D-amino acid catabolic process"/>
    <property type="evidence" value="ECO:0007669"/>
    <property type="project" value="TreeGrafter"/>
</dbReference>
<dbReference type="InterPro" id="IPR006076">
    <property type="entry name" value="FAD-dep_OxRdtase"/>
</dbReference>
<keyword evidence="9" id="KW-1185">Reference proteome</keyword>
<comment type="cofactor">
    <cofactor evidence="1 6">
        <name>FAD</name>
        <dbReference type="ChEBI" id="CHEBI:57692"/>
    </cofactor>
</comment>
<dbReference type="OrthoDB" id="2015447at2759"/>
<dbReference type="PIRSF" id="PIRSF000189">
    <property type="entry name" value="D-aa_oxidase"/>
    <property type="match status" value="1"/>
</dbReference>
<reference evidence="8" key="1">
    <citation type="submission" date="2021-03" db="EMBL/GenBank/DDBJ databases">
        <authorList>
            <person name="Tagirdzhanova G."/>
        </authorList>
    </citation>
    <scope>NUCLEOTIDE SEQUENCE</scope>
</reference>
<feature type="binding site" evidence="6">
    <location>
        <position position="174"/>
    </location>
    <ligand>
        <name>FAD</name>
        <dbReference type="ChEBI" id="CHEBI:57692"/>
    </ligand>
</feature>
<dbReference type="Gene3D" id="3.30.9.10">
    <property type="entry name" value="D-Amino Acid Oxidase, subunit A, domain 2"/>
    <property type="match status" value="1"/>
</dbReference>
<dbReference type="GO" id="GO:0003884">
    <property type="term" value="F:D-amino-acid oxidase activity"/>
    <property type="evidence" value="ECO:0007669"/>
    <property type="project" value="InterPro"/>
</dbReference>
<accession>A0A8H3EYN3</accession>
<feature type="domain" description="FAD dependent oxidoreductase" evidence="7">
    <location>
        <begin position="12"/>
        <end position="349"/>
    </location>
</feature>
<evidence type="ECO:0000256" key="1">
    <source>
        <dbReference type="ARBA" id="ARBA00001974"/>
    </source>
</evidence>
<evidence type="ECO:0000313" key="8">
    <source>
        <dbReference type="EMBL" id="CAF9913829.1"/>
    </source>
</evidence>
<evidence type="ECO:0000256" key="6">
    <source>
        <dbReference type="PIRSR" id="PIRSR000189-1"/>
    </source>
</evidence>
<sequence>MASTGASRRPHVLVLGAGVIGLQTALELLEHGLDVTIVAKSWPGNKDPHYTSMRSGAQWRSNPAMEDKVQQDWDRQTFNHWSHLVKSVQPEELGIELKPAVFYWDNATPEAEHPEDFIWWSKLLAFKIISASAMPANFAAGIAYETFSVSPSLYLQYLCSTCVKLGAQRYTQDVLAIAKVCSEPRFAGVLGVVNCTGLGAGKLVQDTAVFPTRGQTIIVKGKAARIATRSGDAWEALVIPRPGANETLLGGCKIANDWSTDPDDRTTQIILDRCQPLAPELLNANGEFEVLSVQVGLRPSRHGGPRIEIESFDKDNGGEASPKFVCHNYGHHSAGFEGSVGVARTAVDLIMKWLETNSRTWKQL</sequence>
<feature type="binding site" evidence="6">
    <location>
        <position position="298"/>
    </location>
    <ligand>
        <name>D-dopa</name>
        <dbReference type="ChEBI" id="CHEBI:149689"/>
    </ligand>
</feature>
<evidence type="ECO:0000256" key="5">
    <source>
        <dbReference type="ARBA" id="ARBA00023002"/>
    </source>
</evidence>
<dbReference type="Pfam" id="PF01266">
    <property type="entry name" value="DAO"/>
    <property type="match status" value="1"/>
</dbReference>
<evidence type="ECO:0000256" key="4">
    <source>
        <dbReference type="ARBA" id="ARBA00022827"/>
    </source>
</evidence>
<dbReference type="InterPro" id="IPR023209">
    <property type="entry name" value="DAO"/>
</dbReference>
<proteinExistence type="inferred from homology"/>
<dbReference type="SUPFAM" id="SSF54373">
    <property type="entry name" value="FAD-linked reductases, C-terminal domain"/>
    <property type="match status" value="1"/>
</dbReference>
<protein>
    <recommendedName>
        <fullName evidence="7">FAD dependent oxidoreductase domain-containing protein</fullName>
    </recommendedName>
</protein>
<evidence type="ECO:0000313" key="9">
    <source>
        <dbReference type="Proteomes" id="UP000664534"/>
    </source>
</evidence>
<keyword evidence="5" id="KW-0560">Oxidoreductase</keyword>
<comment type="caution">
    <text evidence="8">The sequence shown here is derived from an EMBL/GenBank/DDBJ whole genome shotgun (WGS) entry which is preliminary data.</text>
</comment>
<gene>
    <name evidence="8" type="ORF">IMSHALPRED_001456</name>
</gene>
<dbReference type="Gene3D" id="3.40.50.720">
    <property type="entry name" value="NAD(P)-binding Rossmann-like Domain"/>
    <property type="match status" value="1"/>
</dbReference>
<evidence type="ECO:0000256" key="3">
    <source>
        <dbReference type="ARBA" id="ARBA00022630"/>
    </source>
</evidence>
<dbReference type="EMBL" id="CAJPDT010000012">
    <property type="protein sequence ID" value="CAF9913829.1"/>
    <property type="molecule type" value="Genomic_DNA"/>
</dbReference>
<dbReference type="SUPFAM" id="SSF51971">
    <property type="entry name" value="Nucleotide-binding domain"/>
    <property type="match status" value="1"/>
</dbReference>
<dbReference type="GO" id="GO:0071949">
    <property type="term" value="F:FAD binding"/>
    <property type="evidence" value="ECO:0007669"/>
    <property type="project" value="InterPro"/>
</dbReference>
<dbReference type="PANTHER" id="PTHR11530">
    <property type="entry name" value="D-AMINO ACID OXIDASE"/>
    <property type="match status" value="1"/>
</dbReference>
<feature type="binding site" evidence="6">
    <location>
        <position position="196"/>
    </location>
    <ligand>
        <name>FAD</name>
        <dbReference type="ChEBI" id="CHEBI:57692"/>
    </ligand>
</feature>
<name>A0A8H3EYN3_9LECA</name>
<keyword evidence="3" id="KW-0285">Flavoprotein</keyword>
<evidence type="ECO:0000259" key="7">
    <source>
        <dbReference type="Pfam" id="PF01266"/>
    </source>
</evidence>